<organism evidence="4">
    <name type="scientific">Rhizochromulina marina</name>
    <dbReference type="NCBI Taxonomy" id="1034831"/>
    <lineage>
        <taxon>Eukaryota</taxon>
        <taxon>Sar</taxon>
        <taxon>Stramenopiles</taxon>
        <taxon>Ochrophyta</taxon>
        <taxon>Dictyochophyceae</taxon>
        <taxon>Rhizochromulinales</taxon>
        <taxon>Rhizochromulina</taxon>
    </lineage>
</organism>
<evidence type="ECO:0000256" key="2">
    <source>
        <dbReference type="ARBA" id="ARBA00023315"/>
    </source>
</evidence>
<dbReference type="GO" id="GO:0016747">
    <property type="term" value="F:acyltransferase activity, transferring groups other than amino-acyl groups"/>
    <property type="evidence" value="ECO:0007669"/>
    <property type="project" value="InterPro"/>
</dbReference>
<reference evidence="4" key="1">
    <citation type="submission" date="2021-01" db="EMBL/GenBank/DDBJ databases">
        <authorList>
            <person name="Corre E."/>
            <person name="Pelletier E."/>
            <person name="Niang G."/>
            <person name="Scheremetjew M."/>
            <person name="Finn R."/>
            <person name="Kale V."/>
            <person name="Holt S."/>
            <person name="Cochrane G."/>
            <person name="Meng A."/>
            <person name="Brown T."/>
            <person name="Cohen L."/>
        </authorList>
    </citation>
    <scope>NUCLEOTIDE SEQUENCE</scope>
    <source>
        <strain evidence="4">CCMP1243</strain>
    </source>
</reference>
<gene>
    <name evidence="4" type="ORF">RMAR1173_LOCUS6471</name>
</gene>
<dbReference type="SUPFAM" id="SSF55729">
    <property type="entry name" value="Acyl-CoA N-acyltransferases (Nat)"/>
    <property type="match status" value="1"/>
</dbReference>
<dbReference type="InterPro" id="IPR050680">
    <property type="entry name" value="YpeA/RimI_acetyltransf"/>
</dbReference>
<evidence type="ECO:0000256" key="1">
    <source>
        <dbReference type="ARBA" id="ARBA00022679"/>
    </source>
</evidence>
<keyword evidence="1" id="KW-0808">Transferase</keyword>
<dbReference type="InterPro" id="IPR016181">
    <property type="entry name" value="Acyl_CoA_acyltransferase"/>
</dbReference>
<dbReference type="PANTHER" id="PTHR43420:SF12">
    <property type="entry name" value="N-ACETYLTRANSFERASE DOMAIN-CONTAINING PROTEIN"/>
    <property type="match status" value="1"/>
</dbReference>
<protein>
    <recommendedName>
        <fullName evidence="3">N-acetyltransferase domain-containing protein</fullName>
    </recommendedName>
</protein>
<feature type="domain" description="N-acetyltransferase" evidence="3">
    <location>
        <begin position="29"/>
        <end position="176"/>
    </location>
</feature>
<evidence type="ECO:0000259" key="3">
    <source>
        <dbReference type="PROSITE" id="PS51186"/>
    </source>
</evidence>
<dbReference type="PANTHER" id="PTHR43420">
    <property type="entry name" value="ACETYLTRANSFERASE"/>
    <property type="match status" value="1"/>
</dbReference>
<dbReference type="PROSITE" id="PS51186">
    <property type="entry name" value="GNAT"/>
    <property type="match status" value="1"/>
</dbReference>
<name>A0A7S2WAD3_9STRA</name>
<dbReference type="InterPro" id="IPR000182">
    <property type="entry name" value="GNAT_dom"/>
</dbReference>
<dbReference type="Pfam" id="PF00583">
    <property type="entry name" value="Acetyltransf_1"/>
    <property type="match status" value="1"/>
</dbReference>
<keyword evidence="2" id="KW-0012">Acyltransferase</keyword>
<evidence type="ECO:0000313" key="4">
    <source>
        <dbReference type="EMBL" id="CAD9676562.1"/>
    </source>
</evidence>
<dbReference type="Gene3D" id="3.40.630.30">
    <property type="match status" value="1"/>
</dbReference>
<dbReference type="AlphaFoldDB" id="A0A7S2WAD3"/>
<accession>A0A7S2WAD3</accession>
<sequence>MDDVLLHLACLKDPKLQSLWGSAIDGPGTAVRVVWRCDSEAFCALWGVSDSQFWQTFGGRSEDLTQRQAVLLAASGEAIGVGVAWENSSKGWIHSLRVHGSCQGKGHGKLLLAHLLLKLAGLGHEEAFLLVATQNHPAIALYLSMGFTAVLESDEESTQWRHTVGDVEVLRRRRRALNALQTMPLPSLPATTGGSASSSSAEPIPSAWTARWEELLQHPTRVSSEINTSFALCGPICVAFACLRLVPDHFSELVKTMLGSTQQIGARTREWQSKAASLRTTASKRTLQFLSASAEESPAFFDFLVCRSLADRLEDNPVLLERQLEFTKTFERELGEKIALSSDSGDLCLTPEGAYFLLSSLGCWTSVSCTVLTPGNGGGDSPVVHWLQDLDGRSSAAVLCGIARSYDLVTSLGGTDEGTLTSPVPGPDEAVAAALYHWCEFRLLSYRPRSGDEPDCVRGEVWNFTGNGGESFAFQGTSEEWQEGLGVAVVVVASPTTQPPSSLSAPLNSASE</sequence>
<proteinExistence type="predicted"/>
<dbReference type="EMBL" id="HBHJ01009968">
    <property type="protein sequence ID" value="CAD9676562.1"/>
    <property type="molecule type" value="Transcribed_RNA"/>
</dbReference>